<dbReference type="SUPFAM" id="SSF53955">
    <property type="entry name" value="Lysozyme-like"/>
    <property type="match status" value="1"/>
</dbReference>
<feature type="compositionally biased region" description="Polar residues" evidence="1">
    <location>
        <begin position="111"/>
        <end position="120"/>
    </location>
</feature>
<keyword evidence="2" id="KW-0812">Transmembrane</keyword>
<sequence length="666" mass="72501">MKDIKTKECRRTPKLKDPMARMPKELMRDMVLNAKEKSHSVPEAGAPENGQETPVEYASRKVISAEERTADAVVRGTSSAGRILAEKSYEKIKERRRGQPMATHVEENTEEYASNLSNGSGKEPHKAAIKNPAKERVKERTISEDTEPFRMMESGKNSPGVEAAKIKAGQEKRKAIREKNSIYQEKPPEAGGIKIRQDRREVFHSGSGRGVKTLSSHTGTPGFSENKKEAVRTLMPQKRIGHMGMPQRKIKHISVPQKAAGQAAAPKGAGLAVVQKKQAEYAMKASKQMAVKSAEAAGKTAQTVKKTTKVAVRGVIAAAKAAVSSTKALTSLAMAGGGLVILLIVIVGVIGGVLLSGNSQSSESLSQEVLDHTPVIQRYARQYGIPEYVQVIQAIMMQESRGQGNDPMQASECPFNTRYPNSPNAITDPEYSIQVGIQYYAYCVREAGCTSPQDLDNLKLSIQGYNFGNGYISWAIRNHGGYSEANALQFSQEQAATHGWSGYGDPEYVPHVMRYYSGGNLFAGLFGNSQMVSVAMAQVGNVGGQKFWSWYGFQGREEWCACFVSWCAEQCGLITSGAVPKFASCPAGVEWFRSNGKWKDNSHSPAAGTIIFFDWDGDGVSDHVGIVEKCENGRVYTVEGNSGDAVRQEIYLIGSKTISGYGILMQ</sequence>
<dbReference type="CDD" id="cd16891">
    <property type="entry name" value="CwlT-like"/>
    <property type="match status" value="1"/>
</dbReference>
<dbReference type="Pfam" id="PF13702">
    <property type="entry name" value="Lysozyme_like"/>
    <property type="match status" value="1"/>
</dbReference>
<feature type="domain" description="CwlT-like lysozyme" evidence="4">
    <location>
        <begin position="366"/>
        <end position="519"/>
    </location>
</feature>
<feature type="region of interest" description="Disordered" evidence="1">
    <location>
        <begin position="91"/>
        <end position="173"/>
    </location>
</feature>
<evidence type="ECO:0000259" key="3">
    <source>
        <dbReference type="Pfam" id="PF05257"/>
    </source>
</evidence>
<dbReference type="Proteomes" id="UP000474104">
    <property type="component" value="Unassembled WGS sequence"/>
</dbReference>
<feature type="compositionally biased region" description="Basic and acidic residues" evidence="1">
    <location>
        <begin position="122"/>
        <end position="150"/>
    </location>
</feature>
<evidence type="ECO:0000313" key="5">
    <source>
        <dbReference type="EMBL" id="NDO72053.1"/>
    </source>
</evidence>
<evidence type="ECO:0000256" key="2">
    <source>
        <dbReference type="SAM" id="Phobius"/>
    </source>
</evidence>
<dbReference type="InterPro" id="IPR007921">
    <property type="entry name" value="CHAP_dom"/>
</dbReference>
<dbReference type="EMBL" id="VIRB01000149">
    <property type="protein sequence ID" value="NDO72053.1"/>
    <property type="molecule type" value="Genomic_DNA"/>
</dbReference>
<evidence type="ECO:0000259" key="4">
    <source>
        <dbReference type="Pfam" id="PF13702"/>
    </source>
</evidence>
<dbReference type="AlphaFoldDB" id="A0A9X5H947"/>
<feature type="compositionally biased region" description="Basic and acidic residues" evidence="1">
    <location>
        <begin position="164"/>
        <end position="173"/>
    </location>
</feature>
<feature type="region of interest" description="Disordered" evidence="1">
    <location>
        <begin position="204"/>
        <end position="227"/>
    </location>
</feature>
<feature type="domain" description="Peptidase C51" evidence="3">
    <location>
        <begin position="557"/>
        <end position="641"/>
    </location>
</feature>
<dbReference type="InterPro" id="IPR023346">
    <property type="entry name" value="Lysozyme-like_dom_sf"/>
</dbReference>
<evidence type="ECO:0000256" key="1">
    <source>
        <dbReference type="SAM" id="MobiDB-lite"/>
    </source>
</evidence>
<proteinExistence type="predicted"/>
<feature type="transmembrane region" description="Helical" evidence="2">
    <location>
        <begin position="332"/>
        <end position="355"/>
    </location>
</feature>
<feature type="region of interest" description="Disordered" evidence="1">
    <location>
        <begin position="1"/>
        <end position="23"/>
    </location>
</feature>
<dbReference type="Pfam" id="PF05257">
    <property type="entry name" value="CHAP"/>
    <property type="match status" value="1"/>
</dbReference>
<comment type="caution">
    <text evidence="5">The sequence shown here is derived from an EMBL/GenBank/DDBJ whole genome shotgun (WGS) entry which is preliminary data.</text>
</comment>
<accession>A0A9X5H947</accession>
<dbReference type="Gene3D" id="1.10.530.10">
    <property type="match status" value="1"/>
</dbReference>
<dbReference type="OrthoDB" id="9812962at2"/>
<feature type="compositionally biased region" description="Polar residues" evidence="1">
    <location>
        <begin position="213"/>
        <end position="223"/>
    </location>
</feature>
<dbReference type="RefSeq" id="WP_004081990.1">
    <property type="nucleotide sequence ID" value="NZ_VIRB01000149.1"/>
</dbReference>
<dbReference type="SUPFAM" id="SSF54001">
    <property type="entry name" value="Cysteine proteinases"/>
    <property type="match status" value="1"/>
</dbReference>
<keyword evidence="2" id="KW-0472">Membrane</keyword>
<reference evidence="5 6" key="1">
    <citation type="submission" date="2019-07" db="EMBL/GenBank/DDBJ databases">
        <title>Draft genome sequences of 15 bacterial species constituting the stable defined intestinal microbiota of the GM15 gnotobiotic mouse model.</title>
        <authorList>
            <person name="Elie C."/>
            <person name="Mathieu A."/>
            <person name="Saliou A."/>
            <person name="Darnaud M."/>
            <person name="Leulier F."/>
            <person name="Tamellini A."/>
        </authorList>
    </citation>
    <scope>NUCLEOTIDE SEQUENCE [LARGE SCALE GENOMIC DNA]</scope>
    <source>
        <strain evidence="6">ASF 502</strain>
    </source>
</reference>
<gene>
    <name evidence="5" type="ORF">FMM80_26745</name>
</gene>
<dbReference type="InterPro" id="IPR038765">
    <property type="entry name" value="Papain-like_cys_pep_sf"/>
</dbReference>
<keyword evidence="2" id="KW-1133">Transmembrane helix</keyword>
<feature type="region of interest" description="Disordered" evidence="1">
    <location>
        <begin position="35"/>
        <end position="55"/>
    </location>
</feature>
<dbReference type="InterPro" id="IPR047194">
    <property type="entry name" value="CwlT-like_lysozyme"/>
</dbReference>
<protein>
    <submittedName>
        <fullName evidence="5">CHAP domain-containing protein</fullName>
    </submittedName>
</protein>
<evidence type="ECO:0000313" key="6">
    <source>
        <dbReference type="Proteomes" id="UP000474104"/>
    </source>
</evidence>
<name>A0A9X5H947_9FIRM</name>
<organism evidence="5 6">
    <name type="scientific">Schaedlerella arabinosiphila</name>
    <dbReference type="NCBI Taxonomy" id="2044587"/>
    <lineage>
        <taxon>Bacteria</taxon>
        <taxon>Bacillati</taxon>
        <taxon>Bacillota</taxon>
        <taxon>Clostridia</taxon>
        <taxon>Lachnospirales</taxon>
        <taxon>Lachnospiraceae</taxon>
        <taxon>Schaedlerella</taxon>
    </lineage>
</organism>